<gene>
    <name evidence="2" type="ORF">FEM41_14135</name>
</gene>
<dbReference type="KEGG" id="izh:FEM41_14135"/>
<evidence type="ECO:0000313" key="3">
    <source>
        <dbReference type="Proteomes" id="UP000302163"/>
    </source>
</evidence>
<dbReference type="Proteomes" id="UP000302163">
    <property type="component" value="Chromosome"/>
</dbReference>
<accession>A0A4P8YP98</accession>
<sequence length="157" mass="17512">MSGKHRSSHATLNAPTLVLVAGTAIIAVRCLDLLMLFGVLGPRGILDFLYRSAQTWNLTAVFLGSLLLLFIELRCAFAIMRGRNWGRWGYLFTRLVALGYLWAASLGWGYPELFSIVGGSPGEILNALLIQKLPDLLVLFLIFVPAKSRRYFRLGQR</sequence>
<name>A0A4P8YP98_9ENTR</name>
<feature type="transmembrane region" description="Helical" evidence="1">
    <location>
        <begin position="60"/>
        <end position="79"/>
    </location>
</feature>
<feature type="transmembrane region" description="Helical" evidence="1">
    <location>
        <begin position="12"/>
        <end position="40"/>
    </location>
</feature>
<evidence type="ECO:0000256" key="1">
    <source>
        <dbReference type="SAM" id="Phobius"/>
    </source>
</evidence>
<keyword evidence="3" id="KW-1185">Reference proteome</keyword>
<keyword evidence="1" id="KW-0812">Transmembrane</keyword>
<dbReference type="RefSeq" id="WP_138099205.1">
    <property type="nucleotide sequence ID" value="NZ_CP040428.1"/>
</dbReference>
<keyword evidence="1" id="KW-1133">Transmembrane helix</keyword>
<protein>
    <submittedName>
        <fullName evidence="2">DUF2593 family protein</fullName>
    </submittedName>
</protein>
<dbReference type="Pfam" id="PF10767">
    <property type="entry name" value="YbjO_DH-like"/>
    <property type="match status" value="1"/>
</dbReference>
<dbReference type="OrthoDB" id="6546659at2"/>
<feature type="transmembrane region" description="Helical" evidence="1">
    <location>
        <begin position="124"/>
        <end position="144"/>
    </location>
</feature>
<dbReference type="AlphaFoldDB" id="A0A4P8YP98"/>
<evidence type="ECO:0000313" key="2">
    <source>
        <dbReference type="EMBL" id="QCT22699.1"/>
    </source>
</evidence>
<feature type="transmembrane region" description="Helical" evidence="1">
    <location>
        <begin position="91"/>
        <end position="109"/>
    </location>
</feature>
<keyword evidence="1" id="KW-0472">Membrane</keyword>
<dbReference type="InterPro" id="IPR019703">
    <property type="entry name" value="YbjO_DH-like"/>
</dbReference>
<reference evidence="2 3" key="1">
    <citation type="submission" date="2019-05" db="EMBL/GenBank/DDBJ databases">
        <title>Complete genome sequence of Izhakiella calystegiae KSNA2, an endophyte isolated from beach morning glory (Calystegia soldanella).</title>
        <authorList>
            <person name="Jiang L."/>
            <person name="Jeong J.C."/>
            <person name="Kim C.Y."/>
            <person name="Kim D.H."/>
            <person name="Kim S.W."/>
            <person name="Lee j."/>
        </authorList>
    </citation>
    <scope>NUCLEOTIDE SEQUENCE [LARGE SCALE GENOMIC DNA]</scope>
    <source>
        <strain evidence="2 3">KSNA2</strain>
    </source>
</reference>
<organism evidence="2 3">
    <name type="scientific">Jejubacter calystegiae</name>
    <dbReference type="NCBI Taxonomy" id="2579935"/>
    <lineage>
        <taxon>Bacteria</taxon>
        <taxon>Pseudomonadati</taxon>
        <taxon>Pseudomonadota</taxon>
        <taxon>Gammaproteobacteria</taxon>
        <taxon>Enterobacterales</taxon>
        <taxon>Enterobacteriaceae</taxon>
        <taxon>Jejubacter</taxon>
    </lineage>
</organism>
<dbReference type="EMBL" id="CP040428">
    <property type="protein sequence ID" value="QCT22699.1"/>
    <property type="molecule type" value="Genomic_DNA"/>
</dbReference>
<proteinExistence type="predicted"/>